<dbReference type="GO" id="GO:0043709">
    <property type="term" value="P:cell adhesion involved in single-species biofilm formation"/>
    <property type="evidence" value="ECO:0007669"/>
    <property type="project" value="TreeGrafter"/>
</dbReference>
<dbReference type="InterPro" id="IPR029787">
    <property type="entry name" value="Nucleotide_cyclase"/>
</dbReference>
<dbReference type="SUPFAM" id="SSF55073">
    <property type="entry name" value="Nucleotide cyclase"/>
    <property type="match status" value="1"/>
</dbReference>
<gene>
    <name evidence="4" type="ORF">VP06_13370</name>
</gene>
<accession>A0A0J6SMC7</accession>
<dbReference type="Proteomes" id="UP000035929">
    <property type="component" value="Unassembled WGS sequence"/>
</dbReference>
<comment type="catalytic activity">
    <reaction evidence="2">
        <text>2 GTP = 3',3'-c-di-GMP + 2 diphosphate</text>
        <dbReference type="Rhea" id="RHEA:24898"/>
        <dbReference type="ChEBI" id="CHEBI:33019"/>
        <dbReference type="ChEBI" id="CHEBI:37565"/>
        <dbReference type="ChEBI" id="CHEBI:58805"/>
        <dbReference type="EC" id="2.7.7.65"/>
    </reaction>
</comment>
<comment type="caution">
    <text evidence="4">The sequence shown here is derived from an EMBL/GenBank/DDBJ whole genome shotgun (WGS) entry which is preliminary data.</text>
</comment>
<evidence type="ECO:0000256" key="1">
    <source>
        <dbReference type="ARBA" id="ARBA00012528"/>
    </source>
</evidence>
<sequence>MTPRPKSQGWVQTRVTSRWKLRAPPGQLSTEINTEGAVHCAEAIHTSVAALDVEIDGVDVGRITVSIGLAFGLPRLGGSPADLFGLADTALYEAKATGRDRTCYAVMVDPGSKGYRPDPASLAA</sequence>
<dbReference type="Pfam" id="PF00990">
    <property type="entry name" value="GGDEF"/>
    <property type="match status" value="1"/>
</dbReference>
<feature type="domain" description="GGDEF" evidence="3">
    <location>
        <begin position="29"/>
        <end position="101"/>
    </location>
</feature>
<reference evidence="4 5" key="1">
    <citation type="submission" date="2015-03" db="EMBL/GenBank/DDBJ databases">
        <title>Genome sequencing of Methylobacterium aquaticum DSM16371 type strain.</title>
        <authorList>
            <person name="Chaudhry V."/>
            <person name="Patil P.B."/>
        </authorList>
    </citation>
    <scope>NUCLEOTIDE SEQUENCE [LARGE SCALE GENOMIC DNA]</scope>
    <source>
        <strain evidence="4 5">DSM 16371</strain>
    </source>
</reference>
<evidence type="ECO:0000313" key="4">
    <source>
        <dbReference type="EMBL" id="KMO34824.1"/>
    </source>
</evidence>
<dbReference type="PANTHER" id="PTHR45138:SF9">
    <property type="entry name" value="DIGUANYLATE CYCLASE DGCM-RELATED"/>
    <property type="match status" value="1"/>
</dbReference>
<dbReference type="RefSeq" id="WP_048464261.1">
    <property type="nucleotide sequence ID" value="NZ_LABX01000098.1"/>
</dbReference>
<dbReference type="PATRIC" id="fig|270351.6.peg.7668"/>
<evidence type="ECO:0000313" key="5">
    <source>
        <dbReference type="Proteomes" id="UP000035929"/>
    </source>
</evidence>
<dbReference type="OrthoDB" id="9812260at2"/>
<dbReference type="GO" id="GO:0052621">
    <property type="term" value="F:diguanylate cyclase activity"/>
    <property type="evidence" value="ECO:0007669"/>
    <property type="project" value="UniProtKB-EC"/>
</dbReference>
<dbReference type="PANTHER" id="PTHR45138">
    <property type="entry name" value="REGULATORY COMPONENTS OF SENSORY TRANSDUCTION SYSTEM"/>
    <property type="match status" value="1"/>
</dbReference>
<dbReference type="EC" id="2.7.7.65" evidence="1"/>
<dbReference type="InterPro" id="IPR043128">
    <property type="entry name" value="Rev_trsase/Diguanyl_cyclase"/>
</dbReference>
<protein>
    <recommendedName>
        <fullName evidence="1">diguanylate cyclase</fullName>
        <ecNumber evidence="1">2.7.7.65</ecNumber>
    </recommendedName>
</protein>
<dbReference type="Gene3D" id="3.30.70.270">
    <property type="match status" value="1"/>
</dbReference>
<dbReference type="AlphaFoldDB" id="A0A0J6SMC7"/>
<dbReference type="EMBL" id="LABX01000098">
    <property type="protein sequence ID" value="KMO34824.1"/>
    <property type="molecule type" value="Genomic_DNA"/>
</dbReference>
<dbReference type="GO" id="GO:1902201">
    <property type="term" value="P:negative regulation of bacterial-type flagellum-dependent cell motility"/>
    <property type="evidence" value="ECO:0007669"/>
    <property type="project" value="TreeGrafter"/>
</dbReference>
<dbReference type="GO" id="GO:0005886">
    <property type="term" value="C:plasma membrane"/>
    <property type="evidence" value="ECO:0007669"/>
    <property type="project" value="TreeGrafter"/>
</dbReference>
<organism evidence="4 5">
    <name type="scientific">Methylobacterium aquaticum</name>
    <dbReference type="NCBI Taxonomy" id="270351"/>
    <lineage>
        <taxon>Bacteria</taxon>
        <taxon>Pseudomonadati</taxon>
        <taxon>Pseudomonadota</taxon>
        <taxon>Alphaproteobacteria</taxon>
        <taxon>Hyphomicrobiales</taxon>
        <taxon>Methylobacteriaceae</taxon>
        <taxon>Methylobacterium</taxon>
    </lineage>
</organism>
<dbReference type="InterPro" id="IPR000160">
    <property type="entry name" value="GGDEF_dom"/>
</dbReference>
<proteinExistence type="predicted"/>
<evidence type="ECO:0000256" key="2">
    <source>
        <dbReference type="ARBA" id="ARBA00034247"/>
    </source>
</evidence>
<evidence type="ECO:0000259" key="3">
    <source>
        <dbReference type="Pfam" id="PF00990"/>
    </source>
</evidence>
<name>A0A0J6SMC7_9HYPH</name>
<dbReference type="InterPro" id="IPR050469">
    <property type="entry name" value="Diguanylate_Cyclase"/>
</dbReference>